<comment type="catalytic activity">
    <reaction evidence="12">
        <text>choline + 2 reduced [2Fe-2S]-[ferredoxin] + O2 + 2 H(+) = betaine aldehyde hydrate + 2 oxidized [2Fe-2S]-[ferredoxin] + H2O</text>
        <dbReference type="Rhea" id="RHEA:17769"/>
        <dbReference type="Rhea" id="RHEA-COMP:10000"/>
        <dbReference type="Rhea" id="RHEA-COMP:10001"/>
        <dbReference type="ChEBI" id="CHEBI:15354"/>
        <dbReference type="ChEBI" id="CHEBI:15377"/>
        <dbReference type="ChEBI" id="CHEBI:15378"/>
        <dbReference type="ChEBI" id="CHEBI:15379"/>
        <dbReference type="ChEBI" id="CHEBI:15870"/>
        <dbReference type="ChEBI" id="CHEBI:33737"/>
        <dbReference type="ChEBI" id="CHEBI:33738"/>
        <dbReference type="EC" id="1.14.15.7"/>
    </reaction>
</comment>
<organism evidence="14 15">
    <name type="scientific">Diaporthe eres</name>
    <name type="common">Phomopsis oblonga</name>
    <dbReference type="NCBI Taxonomy" id="83184"/>
    <lineage>
        <taxon>Eukaryota</taxon>
        <taxon>Fungi</taxon>
        <taxon>Dikarya</taxon>
        <taxon>Ascomycota</taxon>
        <taxon>Pezizomycotina</taxon>
        <taxon>Sordariomycetes</taxon>
        <taxon>Sordariomycetidae</taxon>
        <taxon>Diaporthales</taxon>
        <taxon>Diaporthaceae</taxon>
        <taxon>Diaporthe</taxon>
        <taxon>Diaporthe eres species complex</taxon>
    </lineage>
</organism>
<protein>
    <recommendedName>
        <fullName evidence="6">Choline monooxygenase, chloroplastic</fullName>
        <ecNumber evidence="5">1.14.15.7</ecNumber>
    </recommendedName>
</protein>
<keyword evidence="15" id="KW-1185">Reference proteome</keyword>
<comment type="function">
    <text evidence="2">Catalyzes the first step of the osmoprotectant glycine betaine synthesis.</text>
</comment>
<dbReference type="Pfam" id="PF00848">
    <property type="entry name" value="Ring_hydroxyl_A"/>
    <property type="match status" value="2"/>
</dbReference>
<name>A0ABR1NMU6_DIAER</name>
<evidence type="ECO:0000259" key="13">
    <source>
        <dbReference type="PROSITE" id="PS51296"/>
    </source>
</evidence>
<dbReference type="CDD" id="cd00680">
    <property type="entry name" value="RHO_alpha_C"/>
    <property type="match status" value="1"/>
</dbReference>
<dbReference type="CDD" id="cd03469">
    <property type="entry name" value="Rieske_RO_Alpha_N"/>
    <property type="match status" value="1"/>
</dbReference>
<dbReference type="EMBL" id="JAKNSF020000195">
    <property type="protein sequence ID" value="KAK7707777.1"/>
    <property type="molecule type" value="Genomic_DNA"/>
</dbReference>
<dbReference type="PANTHER" id="PTHR43756:SF5">
    <property type="entry name" value="CHOLINE MONOOXYGENASE, CHLOROPLASTIC"/>
    <property type="match status" value="1"/>
</dbReference>
<evidence type="ECO:0000256" key="5">
    <source>
        <dbReference type="ARBA" id="ARBA00012763"/>
    </source>
</evidence>
<evidence type="ECO:0000256" key="9">
    <source>
        <dbReference type="ARBA" id="ARBA00023002"/>
    </source>
</evidence>
<sequence length="363" mass="41092">MLKAYVYRLKNETTYIAFNQAGFPFFLVMDREGNVNGFHNICRHRAFPIVAEGAGTATIMSCKYHGWSYGFKGNLAKAPRFDTVPDFDKAQHSLFPIHVHVDGMGFIYVNLEAGEASVPWSANFEGLDTQPRLVAYDLMRDYQFDHTWEMDGDYNWKTLADNYNECYHCPTAHPGVASVSDLTSYRVETVGGQIVHYNKNKSDSSMEVASQYLFPNACFTVTPDFMYIMRCVPVSATKVKMEYDVFRQKQATEENFTKIDSFFKQVLKEDKDLCNGAQGNLNGGIFTNGQLHPDKEMGPLFFQETIRKAVMEHRKMEEREAGGRPFWPATPKVAGAAATDKLAEEEAFCAGLEHCGAKEELVW</sequence>
<dbReference type="PROSITE" id="PS51296">
    <property type="entry name" value="RIESKE"/>
    <property type="match status" value="1"/>
</dbReference>
<evidence type="ECO:0000256" key="12">
    <source>
        <dbReference type="ARBA" id="ARBA00049097"/>
    </source>
</evidence>
<dbReference type="InterPro" id="IPR015879">
    <property type="entry name" value="Ring_hydroxy_dOase_asu_C_dom"/>
</dbReference>
<keyword evidence="9" id="KW-0560">Oxidoreductase</keyword>
<dbReference type="InterPro" id="IPR036922">
    <property type="entry name" value="Rieske_2Fe-2S_sf"/>
</dbReference>
<dbReference type="PANTHER" id="PTHR43756">
    <property type="entry name" value="CHOLINE MONOOXYGENASE, CHLOROPLASTIC"/>
    <property type="match status" value="1"/>
</dbReference>
<dbReference type="SUPFAM" id="SSF50022">
    <property type="entry name" value="ISP domain"/>
    <property type="match status" value="1"/>
</dbReference>
<comment type="caution">
    <text evidence="14">The sequence shown here is derived from an EMBL/GenBank/DDBJ whole genome shotgun (WGS) entry which is preliminary data.</text>
</comment>
<keyword evidence="8" id="KW-0479">Metal-binding</keyword>
<comment type="cofactor">
    <cofactor evidence="1">
        <name>Fe cation</name>
        <dbReference type="ChEBI" id="CHEBI:24875"/>
    </cofactor>
</comment>
<reference evidence="14 15" key="1">
    <citation type="submission" date="2024-02" db="EMBL/GenBank/DDBJ databases">
        <title>De novo assembly and annotation of 12 fungi associated with fruit tree decline syndrome in Ontario, Canada.</title>
        <authorList>
            <person name="Sulman M."/>
            <person name="Ellouze W."/>
            <person name="Ilyukhin E."/>
        </authorList>
    </citation>
    <scope>NUCLEOTIDE SEQUENCE [LARGE SCALE GENOMIC DNA]</scope>
    <source>
        <strain evidence="14 15">M169</strain>
    </source>
</reference>
<feature type="domain" description="Rieske" evidence="13">
    <location>
        <begin position="4"/>
        <end position="87"/>
    </location>
</feature>
<dbReference type="EC" id="1.14.15.7" evidence="5"/>
<dbReference type="InterPro" id="IPR017941">
    <property type="entry name" value="Rieske_2Fe-2S"/>
</dbReference>
<dbReference type="Proteomes" id="UP001430848">
    <property type="component" value="Unassembled WGS sequence"/>
</dbReference>
<evidence type="ECO:0000256" key="11">
    <source>
        <dbReference type="ARBA" id="ARBA00023014"/>
    </source>
</evidence>
<keyword evidence="11" id="KW-0411">Iron-sulfur</keyword>
<evidence type="ECO:0000256" key="6">
    <source>
        <dbReference type="ARBA" id="ARBA00014931"/>
    </source>
</evidence>
<comment type="similarity">
    <text evidence="4">Belongs to the choline monooxygenase family.</text>
</comment>
<dbReference type="Gene3D" id="3.90.380.10">
    <property type="entry name" value="Naphthalene 1,2-dioxygenase Alpha Subunit, Chain A, domain 1"/>
    <property type="match status" value="1"/>
</dbReference>
<dbReference type="Gene3D" id="2.102.10.10">
    <property type="entry name" value="Rieske [2Fe-2S] iron-sulphur domain"/>
    <property type="match status" value="1"/>
</dbReference>
<proteinExistence type="inferred from homology"/>
<evidence type="ECO:0000256" key="1">
    <source>
        <dbReference type="ARBA" id="ARBA00001962"/>
    </source>
</evidence>
<evidence type="ECO:0000313" key="14">
    <source>
        <dbReference type="EMBL" id="KAK7707777.1"/>
    </source>
</evidence>
<evidence type="ECO:0000256" key="8">
    <source>
        <dbReference type="ARBA" id="ARBA00022723"/>
    </source>
</evidence>
<dbReference type="SUPFAM" id="SSF55961">
    <property type="entry name" value="Bet v1-like"/>
    <property type="match status" value="1"/>
</dbReference>
<evidence type="ECO:0000256" key="2">
    <source>
        <dbReference type="ARBA" id="ARBA00002149"/>
    </source>
</evidence>
<keyword evidence="7" id="KW-0001">2Fe-2S</keyword>
<dbReference type="PRINTS" id="PR00090">
    <property type="entry name" value="RNGDIOXGNASE"/>
</dbReference>
<evidence type="ECO:0000256" key="4">
    <source>
        <dbReference type="ARBA" id="ARBA00010848"/>
    </source>
</evidence>
<evidence type="ECO:0000256" key="10">
    <source>
        <dbReference type="ARBA" id="ARBA00023004"/>
    </source>
</evidence>
<keyword evidence="10" id="KW-0408">Iron</keyword>
<comment type="pathway">
    <text evidence="3">Amine and polyamine biosynthesis; betaine biosynthesis via choline pathway; betaine aldehyde from choline (monooxygenase route): step 1/1.</text>
</comment>
<evidence type="ECO:0000313" key="15">
    <source>
        <dbReference type="Proteomes" id="UP001430848"/>
    </source>
</evidence>
<gene>
    <name evidence="14" type="ORF">SLS63_013651</name>
</gene>
<dbReference type="Pfam" id="PF00355">
    <property type="entry name" value="Rieske"/>
    <property type="match status" value="1"/>
</dbReference>
<accession>A0ABR1NMU6</accession>
<dbReference type="InterPro" id="IPR001663">
    <property type="entry name" value="Rng_hydr_dOase-A"/>
</dbReference>
<evidence type="ECO:0000256" key="3">
    <source>
        <dbReference type="ARBA" id="ARBA00004866"/>
    </source>
</evidence>
<evidence type="ECO:0000256" key="7">
    <source>
        <dbReference type="ARBA" id="ARBA00022714"/>
    </source>
</evidence>